<dbReference type="EMBL" id="CP075896">
    <property type="protein sequence ID" value="QWB24573.1"/>
    <property type="molecule type" value="Genomic_DNA"/>
</dbReference>
<dbReference type="RefSeq" id="WP_215120406.1">
    <property type="nucleotide sequence ID" value="NZ_CP075896.1"/>
</dbReference>
<reference evidence="3" key="1">
    <citation type="submission" date="2021-05" db="EMBL/GenBank/DDBJ databases">
        <title>Direct Submission.</title>
        <authorList>
            <person name="Li K."/>
            <person name="Gao J."/>
        </authorList>
    </citation>
    <scope>NUCLEOTIDE SEQUENCE [LARGE SCALE GENOMIC DNA]</scope>
    <source>
        <strain evidence="3">MG62</strain>
    </source>
</reference>
<feature type="transmembrane region" description="Helical" evidence="1">
    <location>
        <begin position="72"/>
        <end position="97"/>
    </location>
</feature>
<proteinExistence type="predicted"/>
<name>A0ABX8FU26_9ACTN</name>
<keyword evidence="1" id="KW-1133">Transmembrane helix</keyword>
<dbReference type="Proteomes" id="UP000679629">
    <property type="component" value="Chromosome"/>
</dbReference>
<feature type="transmembrane region" description="Helical" evidence="1">
    <location>
        <begin position="109"/>
        <end position="130"/>
    </location>
</feature>
<evidence type="ECO:0000313" key="2">
    <source>
        <dbReference type="EMBL" id="QWB24573.1"/>
    </source>
</evidence>
<feature type="transmembrane region" description="Helical" evidence="1">
    <location>
        <begin position="6"/>
        <end position="25"/>
    </location>
</feature>
<feature type="transmembrane region" description="Helical" evidence="1">
    <location>
        <begin position="46"/>
        <end position="66"/>
    </location>
</feature>
<accession>A0ABX8FU26</accession>
<keyword evidence="1" id="KW-0812">Transmembrane</keyword>
<sequence length="131" mass="13847">MTVERVAVIALVVEVAIMVLARFGTERRHWNHHKRRGPAPLKRDDITLVSGVLYALAAAAMLVGAVTARIEWTLSAVGTFALFGILLPAFAANSVMVMATRGRPEAVTWWQRGIACAVAAGGGLVSVGLVG</sequence>
<gene>
    <name evidence="2" type="ORF">KJK29_19355</name>
</gene>
<evidence type="ECO:0000313" key="3">
    <source>
        <dbReference type="Proteomes" id="UP000679629"/>
    </source>
</evidence>
<organism evidence="2 3">
    <name type="scientific">Streptomyces koelreuteriae</name>
    <dbReference type="NCBI Taxonomy" id="2838015"/>
    <lineage>
        <taxon>Bacteria</taxon>
        <taxon>Bacillati</taxon>
        <taxon>Actinomycetota</taxon>
        <taxon>Actinomycetes</taxon>
        <taxon>Kitasatosporales</taxon>
        <taxon>Streptomycetaceae</taxon>
        <taxon>Streptomyces</taxon>
    </lineage>
</organism>
<evidence type="ECO:0000256" key="1">
    <source>
        <dbReference type="SAM" id="Phobius"/>
    </source>
</evidence>
<keyword evidence="3" id="KW-1185">Reference proteome</keyword>
<keyword evidence="1" id="KW-0472">Membrane</keyword>
<protein>
    <recommendedName>
        <fullName evidence="4">DUF1761 domain-containing protein</fullName>
    </recommendedName>
</protein>
<evidence type="ECO:0008006" key="4">
    <source>
        <dbReference type="Google" id="ProtNLM"/>
    </source>
</evidence>